<sequence>MLDTPPDLRFDTLLAAAATLSANQPVVMLNLLRYRAQAAYDDPAAQPPRTGQQAYQAYIDAFMQYNDPAAFTIVFHGAAQAQLAGLPGEQWDAVALVEYRNLGVFRRWVESDVYTRHVAPIRRAALADWRLLLLTRPGAPATPAATDTGYRRGLMAQETIY</sequence>
<proteinExistence type="predicted"/>
<organism evidence="1 2">
    <name type="scientific">Hymenobacter crusticola</name>
    <dbReference type="NCBI Taxonomy" id="1770526"/>
    <lineage>
        <taxon>Bacteria</taxon>
        <taxon>Pseudomonadati</taxon>
        <taxon>Bacteroidota</taxon>
        <taxon>Cytophagia</taxon>
        <taxon>Cytophagales</taxon>
        <taxon>Hymenobacteraceae</taxon>
        <taxon>Hymenobacter</taxon>
    </lineage>
</organism>
<keyword evidence="2" id="KW-1185">Reference proteome</keyword>
<accession>A0A243WA12</accession>
<dbReference type="Proteomes" id="UP000194873">
    <property type="component" value="Unassembled WGS sequence"/>
</dbReference>
<name>A0A243WA12_9BACT</name>
<dbReference type="SUPFAM" id="SSF54909">
    <property type="entry name" value="Dimeric alpha+beta barrel"/>
    <property type="match status" value="1"/>
</dbReference>
<protein>
    <submittedName>
        <fullName evidence="1">Uncharacterized protein</fullName>
    </submittedName>
</protein>
<evidence type="ECO:0000313" key="2">
    <source>
        <dbReference type="Proteomes" id="UP000194873"/>
    </source>
</evidence>
<evidence type="ECO:0000313" key="1">
    <source>
        <dbReference type="EMBL" id="OUJ71061.1"/>
    </source>
</evidence>
<dbReference type="OrthoDB" id="8909581at2"/>
<reference evidence="1 2" key="1">
    <citation type="submission" date="2017-01" db="EMBL/GenBank/DDBJ databases">
        <title>A new Hymenobacter.</title>
        <authorList>
            <person name="Liang Y."/>
            <person name="Feng F."/>
        </authorList>
    </citation>
    <scope>NUCLEOTIDE SEQUENCE [LARGE SCALE GENOMIC DNA]</scope>
    <source>
        <strain evidence="1">MIMBbqt21</strain>
    </source>
</reference>
<gene>
    <name evidence="1" type="ORF">BXP70_23145</name>
</gene>
<dbReference type="EMBL" id="MTSE01000019">
    <property type="protein sequence ID" value="OUJ71061.1"/>
    <property type="molecule type" value="Genomic_DNA"/>
</dbReference>
<comment type="caution">
    <text evidence="1">The sequence shown here is derived from an EMBL/GenBank/DDBJ whole genome shotgun (WGS) entry which is preliminary data.</text>
</comment>
<dbReference type="AlphaFoldDB" id="A0A243WA12"/>
<dbReference type="Gene3D" id="3.30.70.100">
    <property type="match status" value="1"/>
</dbReference>
<dbReference type="InterPro" id="IPR011008">
    <property type="entry name" value="Dimeric_a/b-barrel"/>
</dbReference>
<dbReference type="RefSeq" id="WP_086596493.1">
    <property type="nucleotide sequence ID" value="NZ_MTSE01000019.1"/>
</dbReference>